<dbReference type="Pfam" id="PF02201">
    <property type="entry name" value="SWIB"/>
    <property type="match status" value="1"/>
</dbReference>
<reference evidence="4 5" key="1">
    <citation type="submission" date="2019-06" db="EMBL/GenBank/DDBJ databases">
        <authorList>
            <person name="Palmer J.M."/>
        </authorList>
    </citation>
    <scope>NUCLEOTIDE SEQUENCE [LARGE SCALE GENOMIC DNA]</scope>
    <source>
        <strain evidence="4 5">TWF703</strain>
    </source>
</reference>
<dbReference type="InterPro" id="IPR003121">
    <property type="entry name" value="SWIB_MDM2_domain"/>
</dbReference>
<dbReference type="PANTHER" id="PTHR13844">
    <property type="entry name" value="SWI/SNF-RELATED MATRIX-ASSOCIATED ACTIN-DEPENDENT REGULATOR OF CHROMATIN SUBFAMILY D"/>
    <property type="match status" value="1"/>
</dbReference>
<dbReference type="AlphaFoldDB" id="A0A7C8P174"/>
<evidence type="ECO:0000259" key="3">
    <source>
        <dbReference type="PROSITE" id="PS51998"/>
    </source>
</evidence>
<evidence type="ECO:0000259" key="2">
    <source>
        <dbReference type="PROSITE" id="PS51925"/>
    </source>
</evidence>
<proteinExistence type="predicted"/>
<accession>A0A7C8P174</accession>
<dbReference type="PROSITE" id="PS51998">
    <property type="entry name" value="DEK_C"/>
    <property type="match status" value="1"/>
</dbReference>
<dbReference type="Gene3D" id="3.40.390.10">
    <property type="entry name" value="Collagenase (Catalytic Domain)"/>
    <property type="match status" value="1"/>
</dbReference>
<dbReference type="SUPFAM" id="SSF55486">
    <property type="entry name" value="Metalloproteases ('zincins'), catalytic domain"/>
    <property type="match status" value="1"/>
</dbReference>
<feature type="compositionally biased region" description="Basic residues" evidence="1">
    <location>
        <begin position="859"/>
        <end position="873"/>
    </location>
</feature>
<dbReference type="PROSITE" id="PS51925">
    <property type="entry name" value="SWIB_MDM2"/>
    <property type="match status" value="1"/>
</dbReference>
<organism evidence="4 5">
    <name type="scientific">Orbilia oligospora</name>
    <name type="common">Nematode-trapping fungus</name>
    <name type="synonym">Arthrobotrys oligospora</name>
    <dbReference type="NCBI Taxonomy" id="2813651"/>
    <lineage>
        <taxon>Eukaryota</taxon>
        <taxon>Fungi</taxon>
        <taxon>Dikarya</taxon>
        <taxon>Ascomycota</taxon>
        <taxon>Pezizomycotina</taxon>
        <taxon>Orbiliomycetes</taxon>
        <taxon>Orbiliales</taxon>
        <taxon>Orbiliaceae</taxon>
        <taxon>Orbilia</taxon>
    </lineage>
</organism>
<evidence type="ECO:0000256" key="1">
    <source>
        <dbReference type="SAM" id="MobiDB-lite"/>
    </source>
</evidence>
<dbReference type="SUPFAM" id="SSF109715">
    <property type="entry name" value="DEK C-terminal domain"/>
    <property type="match status" value="1"/>
</dbReference>
<dbReference type="GO" id="GO:0008237">
    <property type="term" value="F:metallopeptidase activity"/>
    <property type="evidence" value="ECO:0007669"/>
    <property type="project" value="InterPro"/>
</dbReference>
<comment type="caution">
    <text evidence="4">The sequence shown here is derived from an EMBL/GenBank/DDBJ whole genome shotgun (WGS) entry which is preliminary data.</text>
</comment>
<dbReference type="EMBL" id="WIQZ01000123">
    <property type="protein sequence ID" value="KAF3122219.1"/>
    <property type="molecule type" value="Genomic_DNA"/>
</dbReference>
<name>A0A7C8P174_ORBOL</name>
<dbReference type="Pfam" id="PF08766">
    <property type="entry name" value="DEK_C"/>
    <property type="match status" value="1"/>
</dbReference>
<dbReference type="InterPro" id="IPR014876">
    <property type="entry name" value="DEK_C"/>
</dbReference>
<dbReference type="Proteomes" id="UP000480548">
    <property type="component" value="Unassembled WGS sequence"/>
</dbReference>
<feature type="region of interest" description="Disordered" evidence="1">
    <location>
        <begin position="1"/>
        <end position="27"/>
    </location>
</feature>
<feature type="domain" description="DM2" evidence="2">
    <location>
        <begin position="900"/>
        <end position="977"/>
    </location>
</feature>
<evidence type="ECO:0000313" key="5">
    <source>
        <dbReference type="Proteomes" id="UP000480548"/>
    </source>
</evidence>
<sequence>MSAPPLPDILPWNIPQNPSTDGEEPVPAPPVISPLPPFRPPPITWPPIWFKWLNQGAWLVNLEPIASGGQNYDGTIRIEINSEGRTASGDLYQRPRFLINIPGLPRRWINLPAPNPASGIPILARNNYRYYLRITQIDEFFSGRTSFTLGFQKFKYVQTNKTTFSFTQEPIDGGYTATMKWTTAPAGYPYPGDYAEGDVVSDKTGQVEFRLKMGRVSQFYRKFTVEIDNVPGSERPLDNGGVVGQNFEDWNSVFGRVGFEVKVVESDGDIVDTEDGYWSLTQSHQTMLARRDASNLDTEWRYYLLATKFNTVNAFGVMFDNSATDSNNIPREGLQVSSHVVTGFQEGWGEWKDSRYGTIKGAYFRTALHELGHAFGLLHNDDGGDGESPVLDFSFMNQTGRAINRSTAASPLSKNIKWNHADRNLFQIRHWPDVFVRPGGVDFGYASNTTPPITPPDSDTEYEHPELVFKVEPIKDHSEVPLGAPVRVNLTLTNTGEQPVDVPADISLKSHNLSGQVTDPTGKTGSFHTLYYLDREEEIKTLKPGESVTSSLTLLRGGQGALFPLAGVHKIGVKLSWSFDEDLPLWVALAETTILVTPPLDKSHAAAAHKLLTTPDAHLVLVLGGDYLEDGVAAIQQALKDETLRKHFAGTEAKRLLKRRNPDFEQATNLVSEDNIVLSDAERAKTYLQVAIFARSLATTTNTTATTKNHTVKRARRRPESDIKKQVESEDMEFDEVLYTPIIDRILKAGDLASISSKDVRKALQKELGYDITDQKAEISDLIRKRFDEILEETGPENVHPVKQETNGYDAVKKEDPGASPSKKRKSVASPSSLENDARLAAKMQAEWNSQDRPSRSTAVKRKVVAPRKKKKSSATISDDSGVEEGGEKKKKRKINANNPFHQPLILSPQLSTLLGETRLSRPETVKRIWAYIKQNGLQDQNDKRYIICDENLRTVFPTAKVHMFTMNKILSGHLYPMNKADNIADVKSEDIKSEDFASSPVSAAFSHQGSPSGLESEAS</sequence>
<dbReference type="SUPFAM" id="SSF47592">
    <property type="entry name" value="SWIB/MDM2 domain"/>
    <property type="match status" value="1"/>
</dbReference>
<dbReference type="InterPro" id="IPR024079">
    <property type="entry name" value="MetalloPept_cat_dom_sf"/>
</dbReference>
<feature type="region of interest" description="Disordered" evidence="1">
    <location>
        <begin position="794"/>
        <end position="898"/>
    </location>
</feature>
<feature type="domain" description="DEK-C" evidence="3">
    <location>
        <begin position="733"/>
        <end position="788"/>
    </location>
</feature>
<protein>
    <submittedName>
        <fullName evidence="4">Uncharacterized protein</fullName>
    </submittedName>
</protein>
<evidence type="ECO:0000313" key="4">
    <source>
        <dbReference type="EMBL" id="KAF3122219.1"/>
    </source>
</evidence>
<dbReference type="InterPro" id="IPR036885">
    <property type="entry name" value="SWIB_MDM2_dom_sf"/>
</dbReference>
<feature type="compositionally biased region" description="Polar residues" evidence="1">
    <location>
        <begin position="847"/>
        <end position="858"/>
    </location>
</feature>
<dbReference type="CDD" id="cd10567">
    <property type="entry name" value="SWIB-MDM2_like"/>
    <property type="match status" value="1"/>
</dbReference>
<dbReference type="InterPro" id="IPR019835">
    <property type="entry name" value="SWIB_domain"/>
</dbReference>
<gene>
    <name evidence="4" type="ORF">TWF703_001486</name>
</gene>
<dbReference type="Gene3D" id="1.10.245.10">
    <property type="entry name" value="SWIB/MDM2 domain"/>
    <property type="match status" value="1"/>
</dbReference>
<dbReference type="SMART" id="SM00151">
    <property type="entry name" value="SWIB"/>
    <property type="match status" value="1"/>
</dbReference>